<dbReference type="InterPro" id="IPR002347">
    <property type="entry name" value="SDR_fam"/>
</dbReference>
<reference evidence="4 5" key="1">
    <citation type="submission" date="2017-12" db="EMBL/GenBank/DDBJ databases">
        <title>Comparative genomics of Botrytis spp.</title>
        <authorList>
            <person name="Valero-Jimenez C.A."/>
            <person name="Tapia P."/>
            <person name="Veloso J."/>
            <person name="Silva-Moreno E."/>
            <person name="Staats M."/>
            <person name="Valdes J.H."/>
            <person name="Van Kan J.A.L."/>
        </authorList>
    </citation>
    <scope>NUCLEOTIDE SEQUENCE [LARGE SCALE GENOMIC DNA]</scope>
    <source>
        <strain evidence="4 5">MUCL435</strain>
    </source>
</reference>
<dbReference type="SUPFAM" id="SSF51735">
    <property type="entry name" value="NAD(P)-binding Rossmann-fold domains"/>
    <property type="match status" value="1"/>
</dbReference>
<keyword evidence="2" id="KW-0521">NADP</keyword>
<evidence type="ECO:0000256" key="1">
    <source>
        <dbReference type="ARBA" id="ARBA00006484"/>
    </source>
</evidence>
<evidence type="ECO:0000313" key="5">
    <source>
        <dbReference type="Proteomes" id="UP000308671"/>
    </source>
</evidence>
<dbReference type="Gene3D" id="3.40.50.720">
    <property type="entry name" value="NAD(P)-binding Rossmann-like Domain"/>
    <property type="match status" value="1"/>
</dbReference>
<dbReference type="Proteomes" id="UP000308671">
    <property type="component" value="Unassembled WGS sequence"/>
</dbReference>
<dbReference type="OrthoDB" id="191139at2759"/>
<accession>A0A4V4HVU6</accession>
<dbReference type="AlphaFoldDB" id="A0A4V4HVU6"/>
<dbReference type="PANTHER" id="PTHR24320">
    <property type="entry name" value="RETINOL DEHYDROGENASE"/>
    <property type="match status" value="1"/>
</dbReference>
<proteinExistence type="inferred from homology"/>
<keyword evidence="5" id="KW-1185">Reference proteome</keyword>
<gene>
    <name evidence="4" type="ORF">BGAL_0024g00410</name>
</gene>
<protein>
    <recommendedName>
        <fullName evidence="6">NAD(P)-binding protein</fullName>
    </recommendedName>
</protein>
<organism evidence="4 5">
    <name type="scientific">Botrytis galanthina</name>
    <dbReference type="NCBI Taxonomy" id="278940"/>
    <lineage>
        <taxon>Eukaryota</taxon>
        <taxon>Fungi</taxon>
        <taxon>Dikarya</taxon>
        <taxon>Ascomycota</taxon>
        <taxon>Pezizomycotina</taxon>
        <taxon>Leotiomycetes</taxon>
        <taxon>Helotiales</taxon>
        <taxon>Sclerotiniaceae</taxon>
        <taxon>Botrytis</taxon>
    </lineage>
</organism>
<dbReference type="PRINTS" id="PR00081">
    <property type="entry name" value="GDHRDH"/>
</dbReference>
<evidence type="ECO:0000256" key="2">
    <source>
        <dbReference type="ARBA" id="ARBA00022857"/>
    </source>
</evidence>
<dbReference type="InterPro" id="IPR036291">
    <property type="entry name" value="NAD(P)-bd_dom_sf"/>
</dbReference>
<dbReference type="Pfam" id="PF00106">
    <property type="entry name" value="adh_short"/>
    <property type="match status" value="1"/>
</dbReference>
<keyword evidence="3" id="KW-0560">Oxidoreductase</keyword>
<comment type="caution">
    <text evidence="4">The sequence shown here is derived from an EMBL/GenBank/DDBJ whole genome shotgun (WGS) entry which is preliminary data.</text>
</comment>
<evidence type="ECO:0000256" key="3">
    <source>
        <dbReference type="ARBA" id="ARBA00023002"/>
    </source>
</evidence>
<evidence type="ECO:0008006" key="6">
    <source>
        <dbReference type="Google" id="ProtNLM"/>
    </source>
</evidence>
<name>A0A4V4HVU6_9HELO</name>
<dbReference type="PANTHER" id="PTHR24320:SF236">
    <property type="entry name" value="SHORT-CHAIN DEHYDROGENASE-RELATED"/>
    <property type="match status" value="1"/>
</dbReference>
<comment type="similarity">
    <text evidence="1">Belongs to the short-chain dehydrogenases/reductases (SDR) family.</text>
</comment>
<dbReference type="GO" id="GO:0016491">
    <property type="term" value="F:oxidoreductase activity"/>
    <property type="evidence" value="ECO:0007669"/>
    <property type="project" value="UniProtKB-KW"/>
</dbReference>
<sequence>MIMKLLIELCTNTPLTIHPFTKRYLSQSFSSNIPTTFSPKRKTPPVNTPSQHGLRLNAHAIFPPPAPLFTEKDIPSQKGKVFIVTGGNQGVGFELIKMLYPTDATIYMASRSSTHAASAISAITASDPARAGNLKFLHLDLMDLHSIRAAAEEFSAREEKLDILWNNAGIGGLPPGTKTQQGIEGHMGVNVVGTYYFTRLLVGHLKNASAGSEKDCVRIVWTTSWMGEGRSPEGGFRMRDLERGGCGNEYVDYAASRAAGWMMGVEAGKRWGGEGILSLIQNPGNLHTQAYRTLGRTTKFLINPLLYPAKNGAYTALFAGLSPTLTSHHQGAYIIPWGRIQTRNPRADIYAALEAGKGAELWVWCERVIGAEMDA</sequence>
<evidence type="ECO:0000313" key="4">
    <source>
        <dbReference type="EMBL" id="THV54576.1"/>
    </source>
</evidence>
<dbReference type="EMBL" id="PQXL01000024">
    <property type="protein sequence ID" value="THV54576.1"/>
    <property type="molecule type" value="Genomic_DNA"/>
</dbReference>